<dbReference type="PANTHER" id="PTHR22930:SF221">
    <property type="entry name" value="NUCLEASE HARBI1"/>
    <property type="match status" value="1"/>
</dbReference>
<proteinExistence type="predicted"/>
<dbReference type="EMBL" id="JANJYI010000004">
    <property type="protein sequence ID" value="KAK2653353.1"/>
    <property type="molecule type" value="Genomic_DNA"/>
</dbReference>
<name>A0AAE0CK00_9ROSI</name>
<organism evidence="2 3">
    <name type="scientific">Dipteronia dyeriana</name>
    <dbReference type="NCBI Taxonomy" id="168575"/>
    <lineage>
        <taxon>Eukaryota</taxon>
        <taxon>Viridiplantae</taxon>
        <taxon>Streptophyta</taxon>
        <taxon>Embryophyta</taxon>
        <taxon>Tracheophyta</taxon>
        <taxon>Spermatophyta</taxon>
        <taxon>Magnoliopsida</taxon>
        <taxon>eudicotyledons</taxon>
        <taxon>Gunneridae</taxon>
        <taxon>Pentapetalae</taxon>
        <taxon>rosids</taxon>
        <taxon>malvids</taxon>
        <taxon>Sapindales</taxon>
        <taxon>Sapindaceae</taxon>
        <taxon>Hippocastanoideae</taxon>
        <taxon>Acereae</taxon>
        <taxon>Dipteronia</taxon>
    </lineage>
</organism>
<dbReference type="AlphaFoldDB" id="A0AAE0CK00"/>
<dbReference type="Pfam" id="PF26138">
    <property type="entry name" value="DUF8040"/>
    <property type="match status" value="1"/>
</dbReference>
<keyword evidence="3" id="KW-1185">Reference proteome</keyword>
<evidence type="ECO:0000313" key="3">
    <source>
        <dbReference type="Proteomes" id="UP001280121"/>
    </source>
</evidence>
<dbReference type="PANTHER" id="PTHR22930">
    <property type="match status" value="1"/>
</dbReference>
<dbReference type="Proteomes" id="UP001280121">
    <property type="component" value="Unassembled WGS sequence"/>
</dbReference>
<dbReference type="InterPro" id="IPR058353">
    <property type="entry name" value="DUF8040"/>
</dbReference>
<feature type="domain" description="DUF8040" evidence="1">
    <location>
        <begin position="25"/>
        <end position="63"/>
    </location>
</feature>
<evidence type="ECO:0000259" key="1">
    <source>
        <dbReference type="Pfam" id="PF26138"/>
    </source>
</evidence>
<comment type="caution">
    <text evidence="2">The sequence shown here is derived from an EMBL/GenBank/DDBJ whole genome shotgun (WGS) entry which is preliminary data.</text>
</comment>
<sequence length="128" mass="14845">MVNKYNTLCARDRKGKNVVARGGKGYFLHILRHGVGNRLEQERFQHYGEKVSRYVGQVLDIVCCMAMDIIKPQDFNFRDIPEEILTESTYMPHFKDFIGVIDGTHIPVSISPEDQIPYIGKKRYQLKI</sequence>
<reference evidence="2" key="1">
    <citation type="journal article" date="2023" name="Plant J.">
        <title>Genome sequences and population genomics provide insights into the demographic history, inbreeding, and mutation load of two 'living fossil' tree species of Dipteronia.</title>
        <authorList>
            <person name="Feng Y."/>
            <person name="Comes H.P."/>
            <person name="Chen J."/>
            <person name="Zhu S."/>
            <person name="Lu R."/>
            <person name="Zhang X."/>
            <person name="Li P."/>
            <person name="Qiu J."/>
            <person name="Olsen K.M."/>
            <person name="Qiu Y."/>
        </authorList>
    </citation>
    <scope>NUCLEOTIDE SEQUENCE</scope>
    <source>
        <strain evidence="2">KIB01</strain>
    </source>
</reference>
<protein>
    <recommendedName>
        <fullName evidence="1">DUF8040 domain-containing protein</fullName>
    </recommendedName>
</protein>
<accession>A0AAE0CK00</accession>
<dbReference type="InterPro" id="IPR045249">
    <property type="entry name" value="HARBI1-like"/>
</dbReference>
<evidence type="ECO:0000313" key="2">
    <source>
        <dbReference type="EMBL" id="KAK2653353.1"/>
    </source>
</evidence>
<gene>
    <name evidence="2" type="ORF">Ddye_013209</name>
</gene>